<feature type="signal peptide" evidence="2">
    <location>
        <begin position="1"/>
        <end position="23"/>
    </location>
</feature>
<accession>A0A448ZR94</accession>
<sequence length="231" mass="24848">MFLRNNLLLALLVVQNSLSGSSAFVVSAPAASKTRGAFSPTDAAPSSATAFSNTAAEASSSALGVGGLELVDPSYNLAIGAFAIGLAGGFLEDLRDENGEKLLTAKPFGGLAVIFTVFSLFLAFQTTTLRFAFDDDSFSLVQANGANLEQENIVVGGENKWRYDSFSNYDFLPSRDFPILVYFREDQTPVENREEVPITIDNLEGQVHFFPAISNSKQLEEGFVKHGCPKV</sequence>
<name>A0A448ZR94_9STRA</name>
<keyword evidence="1" id="KW-1133">Transmembrane helix</keyword>
<evidence type="ECO:0000256" key="1">
    <source>
        <dbReference type="SAM" id="Phobius"/>
    </source>
</evidence>
<dbReference type="InterPro" id="IPR021467">
    <property type="entry name" value="DUF3119"/>
</dbReference>
<keyword evidence="2" id="KW-0732">Signal</keyword>
<dbReference type="PANTHER" id="PTHR35550">
    <property type="match status" value="1"/>
</dbReference>
<feature type="chain" id="PRO_5019202439" evidence="2">
    <location>
        <begin position="24"/>
        <end position="231"/>
    </location>
</feature>
<organism evidence="3 4">
    <name type="scientific">Pseudo-nitzschia multistriata</name>
    <dbReference type="NCBI Taxonomy" id="183589"/>
    <lineage>
        <taxon>Eukaryota</taxon>
        <taxon>Sar</taxon>
        <taxon>Stramenopiles</taxon>
        <taxon>Ochrophyta</taxon>
        <taxon>Bacillariophyta</taxon>
        <taxon>Bacillariophyceae</taxon>
        <taxon>Bacillariophycidae</taxon>
        <taxon>Bacillariales</taxon>
        <taxon>Bacillariaceae</taxon>
        <taxon>Pseudo-nitzschia</taxon>
    </lineage>
</organism>
<gene>
    <name evidence="3" type="ORF">PSNMU_V1.4_AUG-EV-PASAV3_0116390</name>
</gene>
<dbReference type="Pfam" id="PF11317">
    <property type="entry name" value="DUF3119"/>
    <property type="match status" value="1"/>
</dbReference>
<dbReference type="Proteomes" id="UP000291116">
    <property type="component" value="Unassembled WGS sequence"/>
</dbReference>
<evidence type="ECO:0000313" key="3">
    <source>
        <dbReference type="EMBL" id="VEU44483.1"/>
    </source>
</evidence>
<keyword evidence="4" id="KW-1185">Reference proteome</keyword>
<evidence type="ECO:0000256" key="2">
    <source>
        <dbReference type="SAM" id="SignalP"/>
    </source>
</evidence>
<protein>
    <submittedName>
        <fullName evidence="3">Uncharacterized protein</fullName>
    </submittedName>
</protein>
<evidence type="ECO:0000313" key="4">
    <source>
        <dbReference type="Proteomes" id="UP000291116"/>
    </source>
</evidence>
<reference evidence="3 4" key="1">
    <citation type="submission" date="2019-01" db="EMBL/GenBank/DDBJ databases">
        <authorList>
            <person name="Ferrante I. M."/>
        </authorList>
    </citation>
    <scope>NUCLEOTIDE SEQUENCE [LARGE SCALE GENOMIC DNA]</scope>
    <source>
        <strain evidence="3 4">B856</strain>
    </source>
</reference>
<dbReference type="AlphaFoldDB" id="A0A448ZR94"/>
<dbReference type="OrthoDB" id="1921626at2759"/>
<keyword evidence="1" id="KW-0472">Membrane</keyword>
<proteinExistence type="predicted"/>
<keyword evidence="1" id="KW-0812">Transmembrane</keyword>
<dbReference type="PANTHER" id="PTHR35550:SF2">
    <property type="entry name" value="OS05G0401200 PROTEIN"/>
    <property type="match status" value="1"/>
</dbReference>
<dbReference type="EMBL" id="CAACVS010000647">
    <property type="protein sequence ID" value="VEU44483.1"/>
    <property type="molecule type" value="Genomic_DNA"/>
</dbReference>
<feature type="transmembrane region" description="Helical" evidence="1">
    <location>
        <begin position="103"/>
        <end position="124"/>
    </location>
</feature>